<dbReference type="Proteomes" id="UP000515159">
    <property type="component" value="Chromosome 10"/>
</dbReference>
<feature type="region of interest" description="Disordered" evidence="1">
    <location>
        <begin position="1852"/>
        <end position="1887"/>
    </location>
</feature>
<accession>A0A6P8SCK5</accession>
<evidence type="ECO:0000313" key="3">
    <source>
        <dbReference type="Proteomes" id="UP000515159"/>
    </source>
</evidence>
<dbReference type="PANTHER" id="PTHR47086:SF4">
    <property type="entry name" value="BTB DOMAIN-CONTAINING PROTEIN"/>
    <property type="match status" value="1"/>
</dbReference>
<dbReference type="KEGG" id="gsh:117367517"/>
<protein>
    <submittedName>
        <fullName evidence="4">Uncharacterized protein LOC117367517 isoform X1</fullName>
    </submittedName>
</protein>
<dbReference type="InterPro" id="IPR049218">
    <property type="entry name" value="DUF5575_C"/>
</dbReference>
<name>A0A6P8SCK5_GEOSA</name>
<dbReference type="InterPro" id="IPR049217">
    <property type="entry name" value="DUF5575_N"/>
</dbReference>
<dbReference type="GeneID" id="117367517"/>
<dbReference type="PANTHER" id="PTHR47086">
    <property type="entry name" value="BTB DOMAIN-CONTAINING PROTEIN"/>
    <property type="match status" value="1"/>
</dbReference>
<feature type="domain" description="WRKY" evidence="2">
    <location>
        <begin position="2352"/>
        <end position="2427"/>
    </location>
</feature>
<proteinExistence type="predicted"/>
<evidence type="ECO:0000259" key="2">
    <source>
        <dbReference type="PROSITE" id="PS50811"/>
    </source>
</evidence>
<feature type="compositionally biased region" description="Basic and acidic residues" evidence="1">
    <location>
        <begin position="2770"/>
        <end position="2779"/>
    </location>
</feature>
<dbReference type="InterPro" id="IPR003657">
    <property type="entry name" value="WRKY_dom"/>
</dbReference>
<evidence type="ECO:0000313" key="4">
    <source>
        <dbReference type="RefSeq" id="XP_033816004.1"/>
    </source>
</evidence>
<dbReference type="RefSeq" id="XP_033816004.1">
    <property type="nucleotide sequence ID" value="XM_033960113.1"/>
</dbReference>
<dbReference type="InterPro" id="IPR040854">
    <property type="entry name" value="ZSWIM9"/>
</dbReference>
<dbReference type="GO" id="GO:0043565">
    <property type="term" value="F:sequence-specific DNA binding"/>
    <property type="evidence" value="ECO:0007669"/>
    <property type="project" value="InterPro"/>
</dbReference>
<dbReference type="OrthoDB" id="9898241at2759"/>
<feature type="compositionally biased region" description="Polar residues" evidence="1">
    <location>
        <begin position="1871"/>
        <end position="1885"/>
    </location>
</feature>
<keyword evidence="3" id="KW-1185">Reference proteome</keyword>
<dbReference type="GO" id="GO:0003700">
    <property type="term" value="F:DNA-binding transcription factor activity"/>
    <property type="evidence" value="ECO:0007669"/>
    <property type="project" value="InterPro"/>
</dbReference>
<reference evidence="4" key="1">
    <citation type="submission" date="2025-08" db="UniProtKB">
        <authorList>
            <consortium name="RefSeq"/>
        </authorList>
    </citation>
    <scope>IDENTIFICATION</scope>
</reference>
<gene>
    <name evidence="4" type="primary">LOC117367517</name>
</gene>
<dbReference type="PROSITE" id="PS50811">
    <property type="entry name" value="WRKY"/>
    <property type="match status" value="1"/>
</dbReference>
<dbReference type="InterPro" id="IPR048315">
    <property type="entry name" value="ZSWIM9_RNaseH-like"/>
</dbReference>
<feature type="region of interest" description="Disordered" evidence="1">
    <location>
        <begin position="2762"/>
        <end position="2783"/>
    </location>
</feature>
<dbReference type="InParanoid" id="A0A6P8SCK5"/>
<dbReference type="Pfam" id="PF20783">
    <property type="entry name" value="DUF5575_N"/>
    <property type="match status" value="6"/>
</dbReference>
<sequence length="2821" mass="323064">MEAHLATTPPLQGFGRCRKKRRDAGQEACTPVMEERMEQSKFQSWEDLCVFLDVWCEEKKMKFNILQSEALTEEDIQKYPGGTERAWALKYSSLHLGCSSCTSKSCPASIQLKLCPDEDRLIIASANLLHNHNLPDTDVPLQVKRSRVTYPARLPAQMANDISWKFLESCDLKKLLGLRCAVFEERTHVLKELESLFRSDPDIKAKLVFLEGKLLIKSLFLMTSQMQHIAQKFPGYLFVDCISSFSPGFDFYTVFCETEGLAWKVCANCFVKKGSADTLRFIVVSILQSSPTMKSQVKQIMVNPEISDILDLQILIPHATVRYCRPLILEILYRKVSHLDTTAKAHVKNILHILVHTLSPKDYDRYLTELKTVSPAEVFQYYQEVWHPRRKLWMEKDVRTEVAEHSIQSSVNATHRALLDQLGSTPTLHHCLQVVLSDNRAVLSTTESSQELSSRTYMTPLVMIKTDEAAASPEDDEKIKNLFQFPGECNSNENQISEEALDEPLEQSEFHSWCDFCAFLDTWCLKKKMAFNIRQSVSLKNDHVNPDPQWPDLANALKYSSVIMGCSVSKNCPAVMNLKLGPQNNKLILTKAVLRHNHDDLGTNIPPPVTRSRLAPLMCQPTKITNDVSKRFLERSDLIKLQKLHPAPFEDWAQFLNHLDALFVSNPGAKVKLVFMENRLLVKNVFIMTSYMLEVVQRFPGFLYVDFLPRFGSLFDLYTVYCEDDNSEWRVCAKCIARKSRSSNLRFLMVSILQSIENLTNQVKYVTVNPEIQDPLDLEPLVPFASLRYCMPLVLEILYEKISHFGSTAEVQIKNFLHILAHTCSPSVYGRYLSELKGACPAEFFHYYYETWHPHRKMWIKKDNRSQIAESNICTLVKSEHQSLRAHIDSSSSLYHCLQVILDGNMMALDATSPSLLQTSPAMLETSPTYAARQAPESTREDELDQTAFSSWEDFCSFLDAWCEERKLMFTVRQSATLTEEEISQCPSGAVLAQCLKYSLVLLFCTRNSCPAFIKLQLCSQKEKLIISDTSFEHNHDLPETDFAPPLKRSKLASAVGLPVQIANNISRKFLEPNDLNTLQRFRSGAFEDRSQVLRELISLLLSDPDAKVKLVFEENKLQVKNIFLMTSSMQQIARCFPRYLYIDFLSGFSPGFDLYSVLCEEENLGWTACAYCIARKRTSDNLKFIVVSIFQSIPILNSQVKHVTVNPEIQDPLDIEDLVPCASLRYCMPLVLDLLYNKISEMNSEEEAQIKDFFHILAHTHSPAVYNQALNELKAACPAEVFQYYYETWHPCRKLWAEEYNSASDTESSISAYVKLKHQALAAQMGTLPSLHRCLRVVLDDSKTTLRITDFSQAHPSGPAISPAVVQQADAAPVEERMKQNKFGSWEDLCIFLDTWCKENKVELSLHRSEALTAEDIHQYPGGAERARDLKYSSVQLNCSSCISKSCPAFIQLKLSPEEDKLIVADINLHHNHNWWGMDIPLQIKRSRGKHPQRSPASIANDISSKFLEPSDLKELLSLRSAVFEERTHVLKELDSLFVSDPNTKVKLVFFEDKLLIKSIFLMLSNMQDVALKTPRHLFVDFISSFVPGYDFYTVFCEEKGLAWKACAWCFARKGTADNLRFIMVSIFQSIPTLKIQVKQIMVNPEIRDALDLEVFIPRASVRYCMPLVLDILCQKVSHLDSSTKDQVKNILHIMAHTPSLKIYNRYLDELKTICPTEIFQYYLETWHPCRNMWMKKDDRTQDAERSIGVSLHTTHQTLLDQVGCPPSLHHGLQVVLSNSKPLLAITEPSQELSSKSHMTSSDVKEKKSALVKKRTLSSWISDCIELCYQREQDQRARKLTAYRLRAATATKKDEVTISPEEDEKPESPFQLSGESRPSENQVSEEYMEERLEQSEFHSWEDFHSYLDTWCLKNKMRFAIRQLVPLKNEHLSPDPQWSELAKSLKYNSVIMGCSASKTCPAVISLKLNSQKDKLILDKTMLCHNHNILEDNLPPPVTRSRLSALPCFPAKITNDISRKFLERNDLVKLQRFHPAQFEDRIHILNELDALLISDPGVKVKLVFMENRLLMRNIFIMTSHMQETIQQFPEYLYVDLLSHFGSHVDLYTVYCEDKNSEWKVCAMCIAQKGMSANVRFLMISVLQSIQNLSTQVKYVTMNPDIREPLDMKSLIPFASLRYCMPLVLEMLYEKISYLGSIAEAKIKNILHNLTDTCSPIVYNQYLKKLKAACPLEFFYYYYGTWHPHRKMWLQKDNRTQIAENNICTIIKSKHQALRAQAESSSSLYHCLQVVLNDSLIALNATSSPHMQELPSVLETFPTNTPEQACESTKEEELAQTEFSSWVDFCLFLDSWCEERKLLFTVRQWRTLTKEEISQCPSGPVLAQCLKYSMVQLFCTRKNCPAFIKLQLCPQKEKLIVANSSFLHNHDLPETDFAPPLKRSKLMSTVGLPVQIANNISRKFLKPYDLNTLQRFLSGAFEDRSQVLKKLDSLFFSDPDAKVKLVFEENKLQVKDIFLMTSSMQQIARCFPRYLYVDFLSGFSPSFDLYSVLCEEENVGWVACAYCIAKKGTSDNLKFIVVSIFQSIPILNSQVKHVTVNPEIQDPLDIEDLVPCASLRYCMPLVLDLLYNKISEMNSEEEAQIKDFFHILAHTHSPAVYNQALNELKAACPAEVFQYYYETWHPRRKLWAEEYNSTPDAESSVSAYVKAKHQVLTSQMGTLPSLHRCLRVILNDSKTILPITDPSSGYPEPAVSPAVIKQKMDVPAASLDEEEMEKRSPKRYNDSYVPNSQVSEALVEKQLERNEFHSWQDFLLLPGRLVRGDGS</sequence>
<dbReference type="Pfam" id="PF17738">
    <property type="entry name" value="DUF5575"/>
    <property type="match status" value="6"/>
</dbReference>
<dbReference type="Pfam" id="PF20784">
    <property type="entry name" value="DUF5575_C"/>
    <property type="match status" value="6"/>
</dbReference>
<evidence type="ECO:0000256" key="1">
    <source>
        <dbReference type="SAM" id="MobiDB-lite"/>
    </source>
</evidence>
<organism evidence="3 4">
    <name type="scientific">Geotrypetes seraphini</name>
    <name type="common">Gaboon caecilian</name>
    <name type="synonym">Caecilia seraphini</name>
    <dbReference type="NCBI Taxonomy" id="260995"/>
    <lineage>
        <taxon>Eukaryota</taxon>
        <taxon>Metazoa</taxon>
        <taxon>Chordata</taxon>
        <taxon>Craniata</taxon>
        <taxon>Vertebrata</taxon>
        <taxon>Euteleostomi</taxon>
        <taxon>Amphibia</taxon>
        <taxon>Gymnophiona</taxon>
        <taxon>Geotrypetes</taxon>
    </lineage>
</organism>